<keyword evidence="3" id="KW-1185">Reference proteome</keyword>
<feature type="transmembrane region" description="Helical" evidence="1">
    <location>
        <begin position="77"/>
        <end position="95"/>
    </location>
</feature>
<keyword evidence="1" id="KW-0472">Membrane</keyword>
<keyword evidence="1" id="KW-1133">Transmembrane helix</keyword>
<dbReference type="GeneID" id="36537826"/>
<feature type="transmembrane region" description="Helical" evidence="1">
    <location>
        <begin position="107"/>
        <end position="127"/>
    </location>
</feature>
<dbReference type="STRING" id="1392255.A0A2I1BT74"/>
<dbReference type="RefSeq" id="XP_024677198.1">
    <property type="nucleotide sequence ID" value="XM_024830500.1"/>
</dbReference>
<dbReference type="OrthoDB" id="245989at2759"/>
<sequence length="280" mass="31515">MSRQSFSSGLESQPRPSIDSCPPFWCQFLTVTKRAFQHTWRTPLFIYSKLLLCTATSLFISLVFLNSPLSIQGLQNQIFTIFKLMSIVGRLRSLYKARKRPSKTYSWKIPWCTLSLVFIWLLFYFPIGVYQNTSTAEQGPEQAAGVLFAGSANNSSNITNFCFILAFFFCTSLLLYYVSAVLLTGLANFTTFNLPAGKICGKYIAEHITAAGGYLLDGNVTSNCQFCKVKETNVYLAGIHANYGTRGRNFGIMWVYIAFNVVATLFLYWVARAPKARKLV</sequence>
<dbReference type="EMBL" id="MSZS01000013">
    <property type="protein sequence ID" value="PKX88603.1"/>
    <property type="molecule type" value="Genomic_DNA"/>
</dbReference>
<evidence type="ECO:0000313" key="3">
    <source>
        <dbReference type="Proteomes" id="UP000234474"/>
    </source>
</evidence>
<organism evidence="2 3">
    <name type="scientific">Aspergillus novofumigatus (strain IBT 16806)</name>
    <dbReference type="NCBI Taxonomy" id="1392255"/>
    <lineage>
        <taxon>Eukaryota</taxon>
        <taxon>Fungi</taxon>
        <taxon>Dikarya</taxon>
        <taxon>Ascomycota</taxon>
        <taxon>Pezizomycotina</taxon>
        <taxon>Eurotiomycetes</taxon>
        <taxon>Eurotiomycetidae</taxon>
        <taxon>Eurotiales</taxon>
        <taxon>Aspergillaceae</taxon>
        <taxon>Aspergillus</taxon>
        <taxon>Aspergillus subgen. Fumigati</taxon>
    </lineage>
</organism>
<feature type="transmembrane region" description="Helical" evidence="1">
    <location>
        <begin position="250"/>
        <end position="271"/>
    </location>
</feature>
<dbReference type="AlphaFoldDB" id="A0A2I1BT74"/>
<dbReference type="VEuPathDB" id="FungiDB:P174DRAFT_465111"/>
<evidence type="ECO:0000256" key="1">
    <source>
        <dbReference type="SAM" id="Phobius"/>
    </source>
</evidence>
<accession>A0A2I1BT74</accession>
<keyword evidence="1" id="KW-0812">Transmembrane</keyword>
<dbReference type="Proteomes" id="UP000234474">
    <property type="component" value="Unassembled WGS sequence"/>
</dbReference>
<feature type="transmembrane region" description="Helical" evidence="1">
    <location>
        <begin position="44"/>
        <end position="65"/>
    </location>
</feature>
<name>A0A2I1BT74_ASPN1</name>
<protein>
    <submittedName>
        <fullName evidence="2">Uncharacterized protein</fullName>
    </submittedName>
</protein>
<comment type="caution">
    <text evidence="2">The sequence shown here is derived from an EMBL/GenBank/DDBJ whole genome shotgun (WGS) entry which is preliminary data.</text>
</comment>
<gene>
    <name evidence="2" type="ORF">P174DRAFT_465111</name>
</gene>
<proteinExistence type="predicted"/>
<evidence type="ECO:0000313" key="2">
    <source>
        <dbReference type="EMBL" id="PKX88603.1"/>
    </source>
</evidence>
<feature type="transmembrane region" description="Helical" evidence="1">
    <location>
        <begin position="158"/>
        <end position="178"/>
    </location>
</feature>
<reference evidence="3" key="1">
    <citation type="journal article" date="2018" name="Proc. Natl. Acad. Sci. U.S.A.">
        <title>Linking secondary metabolites to gene clusters through genome sequencing of six diverse Aspergillus species.</title>
        <authorList>
            <person name="Kaerboelling I."/>
            <person name="Vesth T.C."/>
            <person name="Frisvad J.C."/>
            <person name="Nybo J.L."/>
            <person name="Theobald S."/>
            <person name="Kuo A."/>
            <person name="Bowyer P."/>
            <person name="Matsuda Y."/>
            <person name="Mondo S."/>
            <person name="Lyhne E.K."/>
            <person name="Kogle M.E."/>
            <person name="Clum A."/>
            <person name="Lipzen A."/>
            <person name="Salamov A."/>
            <person name="Ngan C.Y."/>
            <person name="Daum C."/>
            <person name="Chiniquy J."/>
            <person name="Barry K."/>
            <person name="LaButti K."/>
            <person name="Haridas S."/>
            <person name="Simmons B.A."/>
            <person name="Magnuson J.K."/>
            <person name="Mortensen U.H."/>
            <person name="Larsen T.O."/>
            <person name="Grigoriev I.V."/>
            <person name="Baker S.E."/>
            <person name="Andersen M.R."/>
        </authorList>
    </citation>
    <scope>NUCLEOTIDE SEQUENCE [LARGE SCALE GENOMIC DNA]</scope>
    <source>
        <strain evidence="3">IBT 16806</strain>
    </source>
</reference>